<evidence type="ECO:0000256" key="1">
    <source>
        <dbReference type="ARBA" id="ARBA00022723"/>
    </source>
</evidence>
<organism evidence="5 6">
    <name type="scientific">candidate division WWE3 bacterium CG08_land_8_20_14_0_20_43_13</name>
    <dbReference type="NCBI Taxonomy" id="1975087"/>
    <lineage>
        <taxon>Bacteria</taxon>
        <taxon>Katanobacteria</taxon>
    </lineage>
</organism>
<keyword evidence="1" id="KW-0479">Metal-binding</keyword>
<protein>
    <recommendedName>
        <fullName evidence="4">4Fe-4S ferredoxin-type domain-containing protein</fullName>
    </recommendedName>
</protein>
<evidence type="ECO:0000313" key="5">
    <source>
        <dbReference type="EMBL" id="PIS21037.1"/>
    </source>
</evidence>
<comment type="caution">
    <text evidence="5">The sequence shown here is derived from an EMBL/GenBank/DDBJ whole genome shotgun (WGS) entry which is preliminary data.</text>
</comment>
<keyword evidence="2" id="KW-0408">Iron</keyword>
<dbReference type="Proteomes" id="UP000231414">
    <property type="component" value="Unassembled WGS sequence"/>
</dbReference>
<dbReference type="Pfam" id="PF17179">
    <property type="entry name" value="Fer4_22"/>
    <property type="match status" value="1"/>
</dbReference>
<dbReference type="InterPro" id="IPR017900">
    <property type="entry name" value="4Fe4S_Fe_S_CS"/>
</dbReference>
<dbReference type="PANTHER" id="PTHR40447">
    <property type="entry name" value="ANAEROBIC SULFITE REDUCTASE SUBUNIT A"/>
    <property type="match status" value="1"/>
</dbReference>
<keyword evidence="3" id="KW-0411">Iron-sulfur</keyword>
<dbReference type="SUPFAM" id="SSF46548">
    <property type="entry name" value="alpha-helical ferredoxin"/>
    <property type="match status" value="1"/>
</dbReference>
<dbReference type="InterPro" id="IPR017896">
    <property type="entry name" value="4Fe4S_Fe-S-bd"/>
</dbReference>
<evidence type="ECO:0000259" key="4">
    <source>
        <dbReference type="PROSITE" id="PS51379"/>
    </source>
</evidence>
<dbReference type="InterPro" id="IPR009051">
    <property type="entry name" value="Helical_ferredxn"/>
</dbReference>
<sequence length="316" mass="36445">MKKYLPNGNIPLLIRELQNKFQVYAPQLEGKQIAFKHLVFPERVRLDYSLSFLPPAKLIIPFSYSKESATNKQKQLLFGVHLADLDAINYLDRIFSQPINDPIYQNIRKNFVIVGVDYPQQKDAFFTDQHEYLKSRCDLFLDKINNGYLAIPGTLLGQELLKSKYFEVITSQKYQPADKVNGNDLLKNIPALKKAVLNKNHPIWEEMAQKCLGCGICSYVCPLCFCFDREEKNTLTQPPQQLRRASSCLLKSFHAIAGGSNFAPTIKERFYNWYYHKFVRMVDEYGQPGCVGCNRCSTYCPAGINIYENLQRLIEQ</sequence>
<dbReference type="PROSITE" id="PS51379">
    <property type="entry name" value="4FE4S_FER_2"/>
    <property type="match status" value="2"/>
</dbReference>
<dbReference type="EMBL" id="PEYW01000007">
    <property type="protein sequence ID" value="PIS21037.1"/>
    <property type="molecule type" value="Genomic_DNA"/>
</dbReference>
<feature type="domain" description="4Fe-4S ferredoxin-type" evidence="4">
    <location>
        <begin position="278"/>
        <end position="310"/>
    </location>
</feature>
<dbReference type="Gene3D" id="1.10.1060.10">
    <property type="entry name" value="Alpha-helical ferredoxin"/>
    <property type="match status" value="1"/>
</dbReference>
<dbReference type="PROSITE" id="PS00198">
    <property type="entry name" value="4FE4S_FER_1"/>
    <property type="match status" value="1"/>
</dbReference>
<gene>
    <name evidence="5" type="ORF">COT52_00600</name>
</gene>
<evidence type="ECO:0000313" key="6">
    <source>
        <dbReference type="Proteomes" id="UP000231414"/>
    </source>
</evidence>
<accession>A0A2H0X7Y0</accession>
<dbReference type="GO" id="GO:0051536">
    <property type="term" value="F:iron-sulfur cluster binding"/>
    <property type="evidence" value="ECO:0007669"/>
    <property type="project" value="UniProtKB-KW"/>
</dbReference>
<dbReference type="AlphaFoldDB" id="A0A2H0X7Y0"/>
<dbReference type="PANTHER" id="PTHR40447:SF1">
    <property type="entry name" value="ANAEROBIC SULFITE REDUCTASE SUBUNIT A"/>
    <property type="match status" value="1"/>
</dbReference>
<feature type="domain" description="4Fe-4S ferredoxin-type" evidence="4">
    <location>
        <begin position="200"/>
        <end position="232"/>
    </location>
</feature>
<evidence type="ECO:0000256" key="2">
    <source>
        <dbReference type="ARBA" id="ARBA00023004"/>
    </source>
</evidence>
<reference evidence="6" key="1">
    <citation type="submission" date="2017-09" db="EMBL/GenBank/DDBJ databases">
        <title>Depth-based differentiation of microbial function through sediment-hosted aquifers and enrichment of novel symbionts in the deep terrestrial subsurface.</title>
        <authorList>
            <person name="Probst A.J."/>
            <person name="Ladd B."/>
            <person name="Jarett J.K."/>
            <person name="Geller-Mcgrath D.E."/>
            <person name="Sieber C.M.K."/>
            <person name="Emerson J.B."/>
            <person name="Anantharaman K."/>
            <person name="Thomas B.C."/>
            <person name="Malmstrom R."/>
            <person name="Stieglmeier M."/>
            <person name="Klingl A."/>
            <person name="Woyke T."/>
            <person name="Ryan C.M."/>
            <person name="Banfield J.F."/>
        </authorList>
    </citation>
    <scope>NUCLEOTIDE SEQUENCE [LARGE SCALE GENOMIC DNA]</scope>
</reference>
<proteinExistence type="predicted"/>
<evidence type="ECO:0000256" key="3">
    <source>
        <dbReference type="ARBA" id="ARBA00023014"/>
    </source>
</evidence>
<name>A0A2H0X7Y0_UNCKA</name>
<dbReference type="GO" id="GO:0046872">
    <property type="term" value="F:metal ion binding"/>
    <property type="evidence" value="ECO:0007669"/>
    <property type="project" value="UniProtKB-KW"/>
</dbReference>